<evidence type="ECO:0000259" key="5">
    <source>
        <dbReference type="PROSITE" id="PS50931"/>
    </source>
</evidence>
<evidence type="ECO:0000256" key="3">
    <source>
        <dbReference type="ARBA" id="ARBA00023125"/>
    </source>
</evidence>
<dbReference type="Proteomes" id="UP000789752">
    <property type="component" value="Unassembled WGS sequence"/>
</dbReference>
<protein>
    <recommendedName>
        <fullName evidence="5">HTH lysR-type domain-containing protein</fullName>
    </recommendedName>
</protein>
<keyword evidence="3" id="KW-0238">DNA-binding</keyword>
<gene>
    <name evidence="6" type="ORF">R54767_00590</name>
</gene>
<evidence type="ECO:0000256" key="2">
    <source>
        <dbReference type="ARBA" id="ARBA00023015"/>
    </source>
</evidence>
<organism evidence="6 7">
    <name type="scientific">Paraburkholderia gardini</name>
    <dbReference type="NCBI Taxonomy" id="2823469"/>
    <lineage>
        <taxon>Bacteria</taxon>
        <taxon>Pseudomonadati</taxon>
        <taxon>Pseudomonadota</taxon>
        <taxon>Betaproteobacteria</taxon>
        <taxon>Burkholderiales</taxon>
        <taxon>Burkholderiaceae</taxon>
        <taxon>Paraburkholderia</taxon>
    </lineage>
</organism>
<dbReference type="Pfam" id="PF03466">
    <property type="entry name" value="LysR_substrate"/>
    <property type="match status" value="1"/>
</dbReference>
<comment type="caution">
    <text evidence="6">The sequence shown here is derived from an EMBL/GenBank/DDBJ whole genome shotgun (WGS) entry which is preliminary data.</text>
</comment>
<dbReference type="SUPFAM" id="SSF46785">
    <property type="entry name" value="Winged helix' DNA-binding domain"/>
    <property type="match status" value="1"/>
</dbReference>
<dbReference type="Gene3D" id="1.10.10.10">
    <property type="entry name" value="Winged helix-like DNA-binding domain superfamily/Winged helix DNA-binding domain"/>
    <property type="match status" value="1"/>
</dbReference>
<dbReference type="SUPFAM" id="SSF53850">
    <property type="entry name" value="Periplasmic binding protein-like II"/>
    <property type="match status" value="1"/>
</dbReference>
<feature type="domain" description="HTH lysR-type" evidence="5">
    <location>
        <begin position="25"/>
        <end position="82"/>
    </location>
</feature>
<dbReference type="Gene3D" id="3.40.190.290">
    <property type="match status" value="1"/>
</dbReference>
<keyword evidence="7" id="KW-1185">Reference proteome</keyword>
<evidence type="ECO:0000256" key="4">
    <source>
        <dbReference type="ARBA" id="ARBA00023163"/>
    </source>
</evidence>
<dbReference type="PROSITE" id="PS50931">
    <property type="entry name" value="HTH_LYSR"/>
    <property type="match status" value="1"/>
</dbReference>
<comment type="similarity">
    <text evidence="1">Belongs to the LysR transcriptional regulatory family.</text>
</comment>
<reference evidence="6 7" key="1">
    <citation type="submission" date="2021-04" db="EMBL/GenBank/DDBJ databases">
        <authorList>
            <person name="Vanwijnsberghe S."/>
        </authorList>
    </citation>
    <scope>NUCLEOTIDE SEQUENCE [LARGE SCALE GENOMIC DNA]</scope>
    <source>
        <strain evidence="6 7">LMG 32171</strain>
    </source>
</reference>
<dbReference type="InterPro" id="IPR000847">
    <property type="entry name" value="LysR_HTH_N"/>
</dbReference>
<evidence type="ECO:0000256" key="1">
    <source>
        <dbReference type="ARBA" id="ARBA00009437"/>
    </source>
</evidence>
<evidence type="ECO:0000313" key="6">
    <source>
        <dbReference type="EMBL" id="CAG4888895.1"/>
    </source>
</evidence>
<proteinExistence type="inferred from homology"/>
<accession>A0ABN7QE84</accession>
<keyword evidence="2" id="KW-0805">Transcription regulation</keyword>
<keyword evidence="4" id="KW-0804">Transcription</keyword>
<name>A0ABN7QE84_9BURK</name>
<evidence type="ECO:0000313" key="7">
    <source>
        <dbReference type="Proteomes" id="UP000789752"/>
    </source>
</evidence>
<dbReference type="InterPro" id="IPR005119">
    <property type="entry name" value="LysR_subst-bd"/>
</dbReference>
<dbReference type="EMBL" id="CAJQYY010000003">
    <property type="protein sequence ID" value="CAG4888895.1"/>
    <property type="molecule type" value="Genomic_DNA"/>
</dbReference>
<sequence>MFPCRLIAPCRATPHNAMFSQLTDLDLRLIRVFLAIVDAGGVTAAQATLNIGQSTISTQLATLETRLGYRLCERGRGGFALTARGAQFVDAARTLLSAMNTFGMQARNVGRKLVGTLGIGMIGHTPVSASARISEAIRRFRARDESVRFSILVRSPGELEELLLSERIQVGIGYFWHRVPSLEYTEIFAEDQFAYCAKDHPLFARAGGIDPAEAAQHAWAWRSYPLPEAGSSTATQNVTAVADNMEAVAMLVLSGCHLGYLPEHYAAPYLKAGLLAALNPQAMRYRVAFQMVTRARQHRTDIVEAFIDDMKAAHPPGEAIAANETGGNA</sequence>
<dbReference type="PANTHER" id="PTHR30126">
    <property type="entry name" value="HTH-TYPE TRANSCRIPTIONAL REGULATOR"/>
    <property type="match status" value="1"/>
</dbReference>
<dbReference type="Pfam" id="PF00126">
    <property type="entry name" value="HTH_1"/>
    <property type="match status" value="1"/>
</dbReference>
<dbReference type="CDD" id="cd05466">
    <property type="entry name" value="PBP2_LTTR_substrate"/>
    <property type="match status" value="1"/>
</dbReference>
<dbReference type="PANTHER" id="PTHR30126:SF98">
    <property type="entry name" value="HTH-TYPE TRANSCRIPTIONAL ACTIVATOR BAUR"/>
    <property type="match status" value="1"/>
</dbReference>
<dbReference type="InterPro" id="IPR036388">
    <property type="entry name" value="WH-like_DNA-bd_sf"/>
</dbReference>
<dbReference type="InterPro" id="IPR036390">
    <property type="entry name" value="WH_DNA-bd_sf"/>
</dbReference>